<comment type="caution">
    <text evidence="3">The sequence shown here is derived from an EMBL/GenBank/DDBJ whole genome shotgun (WGS) entry which is preliminary data.</text>
</comment>
<dbReference type="PANTHER" id="PTHR33494">
    <property type="entry name" value="OS02G0793800 PROTEIN"/>
    <property type="match status" value="1"/>
</dbReference>
<name>A0ABD3U248_9LAMI</name>
<dbReference type="EMBL" id="JBJXBP010000002">
    <property type="protein sequence ID" value="KAL3843534.1"/>
    <property type="molecule type" value="Genomic_DNA"/>
</dbReference>
<accession>A0ABD3U248</accession>
<feature type="region of interest" description="Disordered" evidence="1">
    <location>
        <begin position="91"/>
        <end position="112"/>
    </location>
</feature>
<dbReference type="Proteomes" id="UP001634393">
    <property type="component" value="Unassembled WGS sequence"/>
</dbReference>
<evidence type="ECO:0000313" key="4">
    <source>
        <dbReference type="Proteomes" id="UP001634393"/>
    </source>
</evidence>
<protein>
    <recommendedName>
        <fullName evidence="2">TRF2/HOY1 PH-like domain-containing protein</fullName>
    </recommendedName>
</protein>
<dbReference type="InterPro" id="IPR057939">
    <property type="entry name" value="TRF2_HOY1_PH"/>
</dbReference>
<reference evidence="3 4" key="1">
    <citation type="submission" date="2024-12" db="EMBL/GenBank/DDBJ databases">
        <title>The unique morphological basis and parallel evolutionary history of personate flowers in Penstemon.</title>
        <authorList>
            <person name="Depatie T.H."/>
            <person name="Wessinger C.A."/>
        </authorList>
    </citation>
    <scope>NUCLEOTIDE SEQUENCE [LARGE SCALE GENOMIC DNA]</scope>
    <source>
        <strain evidence="3">WTNN_2</strain>
        <tissue evidence="3">Leaf</tissue>
    </source>
</reference>
<feature type="compositionally biased region" description="Pro residues" evidence="1">
    <location>
        <begin position="431"/>
        <end position="452"/>
    </location>
</feature>
<sequence>MSDINDLWDNEIGDFTMVDQGGVLNIGDFTMVDFQTCSDHSNSTALSHDEIIDLSHELGKIDSSPGSSRLGLRLRKSPSFVSMLERCLSRSNNEGSTSRSSTDNNLGSSSHEKLKASNFPALYLQIGDWQRTSRNEGDLVAKLYYAKRKMVWELLDGALKSKIEMQWNDIVGIKIFIGENAMGVLEIELDKPPLYFKETNPQPRKHTLWQPTSDFTNGQAPTWRRHCVRFAPGILDKHIEKLLQYDERLLELSHTPFPSQLSPYFESNINISSSLVPSNINSLRNSYQYHQSHDDPQHNIAAAAGIYIAGGHHQYHHDLNQIQNHWAFGQEYYSDHHEIMNTILPESLDVNTMNINHNNNSQMIMSSSTNHHHHHHHYQQYTNGGRDYHDHQQAHHAHGMQIYNGITNNNNNNNNNNSIDHHHANWLLVPAVPPPQDHESIPPPFRQLPPGPNFGSSKN</sequence>
<evidence type="ECO:0000256" key="1">
    <source>
        <dbReference type="SAM" id="MobiDB-lite"/>
    </source>
</evidence>
<gene>
    <name evidence="3" type="ORF">ACJIZ3_000937</name>
</gene>
<keyword evidence="4" id="KW-1185">Reference proteome</keyword>
<feature type="domain" description="TRF2/HOY1 PH-like" evidence="2">
    <location>
        <begin position="118"/>
        <end position="236"/>
    </location>
</feature>
<dbReference type="Pfam" id="PF24818">
    <property type="entry name" value="PH_TRF2_HOY1"/>
    <property type="match status" value="1"/>
</dbReference>
<evidence type="ECO:0000259" key="2">
    <source>
        <dbReference type="Pfam" id="PF24818"/>
    </source>
</evidence>
<feature type="compositionally biased region" description="Polar residues" evidence="1">
    <location>
        <begin position="91"/>
        <end position="109"/>
    </location>
</feature>
<dbReference type="AlphaFoldDB" id="A0ABD3U248"/>
<feature type="region of interest" description="Disordered" evidence="1">
    <location>
        <begin position="429"/>
        <end position="459"/>
    </location>
</feature>
<dbReference type="PANTHER" id="PTHR33494:SF5">
    <property type="entry name" value="F10A16.6 PROTEIN"/>
    <property type="match status" value="1"/>
</dbReference>
<evidence type="ECO:0000313" key="3">
    <source>
        <dbReference type="EMBL" id="KAL3843534.1"/>
    </source>
</evidence>
<proteinExistence type="predicted"/>
<organism evidence="3 4">
    <name type="scientific">Penstemon smallii</name>
    <dbReference type="NCBI Taxonomy" id="265156"/>
    <lineage>
        <taxon>Eukaryota</taxon>
        <taxon>Viridiplantae</taxon>
        <taxon>Streptophyta</taxon>
        <taxon>Embryophyta</taxon>
        <taxon>Tracheophyta</taxon>
        <taxon>Spermatophyta</taxon>
        <taxon>Magnoliopsida</taxon>
        <taxon>eudicotyledons</taxon>
        <taxon>Gunneridae</taxon>
        <taxon>Pentapetalae</taxon>
        <taxon>asterids</taxon>
        <taxon>lamiids</taxon>
        <taxon>Lamiales</taxon>
        <taxon>Plantaginaceae</taxon>
        <taxon>Cheloneae</taxon>
        <taxon>Penstemon</taxon>
    </lineage>
</organism>